<name>T1GHE6_MEGSC</name>
<evidence type="ECO:0000259" key="2">
    <source>
        <dbReference type="Pfam" id="PF21235"/>
    </source>
</evidence>
<dbReference type="InterPro" id="IPR048962">
    <property type="entry name" value="ARIH1-like_UBL"/>
</dbReference>
<dbReference type="HOGENOM" id="CLU_1820623_0_0_1"/>
<evidence type="ECO:0000256" key="1">
    <source>
        <dbReference type="SAM" id="MobiDB-lite"/>
    </source>
</evidence>
<keyword evidence="4" id="KW-1185">Reference proteome</keyword>
<dbReference type="AlphaFoldDB" id="T1GHE6"/>
<dbReference type="STRING" id="36166.T1GHE6"/>
<reference evidence="3" key="2">
    <citation type="submission" date="2015-06" db="UniProtKB">
        <authorList>
            <consortium name="EnsemblMetazoa"/>
        </authorList>
    </citation>
    <scope>IDENTIFICATION</scope>
</reference>
<organism evidence="3 4">
    <name type="scientific">Megaselia scalaris</name>
    <name type="common">Humpbacked fly</name>
    <name type="synonym">Phora scalaris</name>
    <dbReference type="NCBI Taxonomy" id="36166"/>
    <lineage>
        <taxon>Eukaryota</taxon>
        <taxon>Metazoa</taxon>
        <taxon>Ecdysozoa</taxon>
        <taxon>Arthropoda</taxon>
        <taxon>Hexapoda</taxon>
        <taxon>Insecta</taxon>
        <taxon>Pterygota</taxon>
        <taxon>Neoptera</taxon>
        <taxon>Endopterygota</taxon>
        <taxon>Diptera</taxon>
        <taxon>Brachycera</taxon>
        <taxon>Muscomorpha</taxon>
        <taxon>Platypezoidea</taxon>
        <taxon>Phoridae</taxon>
        <taxon>Megaseliini</taxon>
        <taxon>Megaselia</taxon>
    </lineage>
</organism>
<dbReference type="EnsemblMetazoa" id="MESCA002842-RA">
    <property type="protein sequence ID" value="MESCA002842-PA"/>
    <property type="gene ID" value="MESCA002842"/>
</dbReference>
<dbReference type="Pfam" id="PF21235">
    <property type="entry name" value="UBA_ARI1"/>
    <property type="match status" value="1"/>
</dbReference>
<dbReference type="EMBL" id="CAQQ02098880">
    <property type="status" value="NOT_ANNOTATED_CDS"/>
    <property type="molecule type" value="Genomic_DNA"/>
</dbReference>
<protein>
    <recommendedName>
        <fullName evidence="2">E3 ubiquitin-protein ligase ARIH1-like UBA-like domain-containing protein</fullName>
    </recommendedName>
</protein>
<dbReference type="EMBL" id="CAQQ02098882">
    <property type="status" value="NOT_ANNOTATED_CDS"/>
    <property type="molecule type" value="Genomic_DNA"/>
</dbReference>
<evidence type="ECO:0000313" key="3">
    <source>
        <dbReference type="EnsemblMetazoa" id="MESCA002842-PA"/>
    </source>
</evidence>
<feature type="domain" description="E3 ubiquitin-protein ligase ARIH1-like UBA-like" evidence="2">
    <location>
        <begin position="56"/>
        <end position="96"/>
    </location>
</feature>
<sequence length="142" mass="16382">MDSDEESFGKSDSGHNSPTDDEDDFPMEMDQPPVKEKAMETDEYPYETLTTESIVQTMIDCIDDVNSVLNLPKTTTRILLNHFKWDKEKLLERYFESNQEKFFRDAHVVNPFNKPKLKSKPKVPSSGLEECEICLSTFPPNV</sequence>
<evidence type="ECO:0000313" key="4">
    <source>
        <dbReference type="Proteomes" id="UP000015102"/>
    </source>
</evidence>
<dbReference type="Proteomes" id="UP000015102">
    <property type="component" value="Unassembled WGS sequence"/>
</dbReference>
<feature type="region of interest" description="Disordered" evidence="1">
    <location>
        <begin position="1"/>
        <end position="44"/>
    </location>
</feature>
<proteinExistence type="predicted"/>
<accession>T1GHE6</accession>
<dbReference type="EMBL" id="CAQQ02098881">
    <property type="status" value="NOT_ANNOTATED_CDS"/>
    <property type="molecule type" value="Genomic_DNA"/>
</dbReference>
<reference evidence="4" key="1">
    <citation type="submission" date="2013-02" db="EMBL/GenBank/DDBJ databases">
        <authorList>
            <person name="Hughes D."/>
        </authorList>
    </citation>
    <scope>NUCLEOTIDE SEQUENCE</scope>
    <source>
        <strain>Durham</strain>
        <strain evidence="4">NC isolate 2 -- Noor lab</strain>
    </source>
</reference>